<dbReference type="PANTHER" id="PTHR34218">
    <property type="entry name" value="PEPTIDASE S45 PENICILLIN AMIDASE"/>
    <property type="match status" value="1"/>
</dbReference>
<organism evidence="4 5">
    <name type="scientific">Nitrosomonas eutropha</name>
    <dbReference type="NCBI Taxonomy" id="916"/>
    <lineage>
        <taxon>Bacteria</taxon>
        <taxon>Pseudomonadati</taxon>
        <taxon>Pseudomonadota</taxon>
        <taxon>Betaproteobacteria</taxon>
        <taxon>Nitrosomonadales</taxon>
        <taxon>Nitrosomonadaceae</taxon>
        <taxon>Nitrosomonas</taxon>
    </lineage>
</organism>
<dbReference type="InterPro" id="IPR043146">
    <property type="entry name" value="Penicillin_amidase_N_B-knob"/>
</dbReference>
<evidence type="ECO:0000256" key="2">
    <source>
        <dbReference type="ARBA" id="ARBA00022801"/>
    </source>
</evidence>
<sequence>MLRKFLLFLLVLTMIILATAWLFLRGSLPVYEGDLLLPGLADTVTVERDALGTVTLSAENRLDLARGLGFIHAQERFFEMDLMRRKAAGELAELFGGVALPADRKARGYRMRARAQSMLQRLPQDQLRLLEAYRDGVNTGLNSLKTKQFGYLLTQTLPRPWRSEDSLLIVLAMHITLQENSIDRELGLSMMHASLPESAYRFLTASGGEWDAALDDSQLEWPPYPPATDIDLRSINRQTLSGNSFQELPIIGSNAFAVGGALTNGSALVANDMHLSLQVPGLWFRTHLVYPDPLHAQRKIDVIGVSLPGNPVIVAGSNRHIAWGFTNSYGDFADWVRVKLDLDNPARYADHGEWKAIKVWQETLHVRDAPDEQLEIHETEWGPILARDYDGTPLALVWTAFQPDAVNLDIIELEQADSLEEAVRIAQNMGIPAQNFIAGSRNGDIAWTIAGRIPLRTGGYDANLPADWGQQTIGWRGWLAPADYPLVINPPGTRLWNGNSRMVDGALLKKLGDGGYDLGARSQQIRDQLHALNHVAPKDLLAIQLDDRALLLARWKQLLEETLQKIPSAAWSREMQQALRDWDGHASPQSVAYRVVHSFRYAVMEHILNAFAAIVRLNHPDFVRPRLSQVEHAVWKLIKYRPPHLLPPGEDSWEDMLAACAQRVTAWLQAQPGGIAARNWGEENTAAIRHPLSRALPTWIAAWLDMPADQLPGDHHMPRVQTPNFGASLRFVVAPGEEENGYFQMPGGQSGHPLSPYYGSGHSDWVAGNASPFLPGPPQQTLYLHATEVKPYQ</sequence>
<proteinExistence type="inferred from homology"/>
<dbReference type="Gene3D" id="3.60.20.10">
    <property type="entry name" value="Glutamine Phosphoribosylpyrophosphate, subunit 1, domain 1"/>
    <property type="match status" value="1"/>
</dbReference>
<dbReference type="Gene3D" id="2.30.120.10">
    <property type="match status" value="1"/>
</dbReference>
<evidence type="ECO:0000256" key="1">
    <source>
        <dbReference type="ARBA" id="ARBA00006586"/>
    </source>
</evidence>
<gene>
    <name evidence="4" type="ORF">C8R14_1158</name>
</gene>
<dbReference type="SUPFAM" id="SSF56235">
    <property type="entry name" value="N-terminal nucleophile aminohydrolases (Ntn hydrolases)"/>
    <property type="match status" value="1"/>
</dbReference>
<dbReference type="PANTHER" id="PTHR34218:SF4">
    <property type="entry name" value="ACYL-HOMOSERINE LACTONE ACYLASE QUIP"/>
    <property type="match status" value="1"/>
</dbReference>
<evidence type="ECO:0000256" key="3">
    <source>
        <dbReference type="ARBA" id="ARBA00023145"/>
    </source>
</evidence>
<dbReference type="InterPro" id="IPR014395">
    <property type="entry name" value="Pen/GL7ACA/AHL_acylase"/>
</dbReference>
<name>A0ABX5M9U0_9PROT</name>
<comment type="similarity">
    <text evidence="1">Belongs to the peptidase S45 family.</text>
</comment>
<dbReference type="CDD" id="cd03747">
    <property type="entry name" value="Ntn_PGA_like"/>
    <property type="match status" value="1"/>
</dbReference>
<reference evidence="4 5" key="1">
    <citation type="submission" date="2018-04" db="EMBL/GenBank/DDBJ databases">
        <title>Active sludge and wastewater microbial communities from Klosterneuburg, Austria.</title>
        <authorList>
            <person name="Wagner M."/>
        </authorList>
    </citation>
    <scope>NUCLEOTIDE SEQUENCE [LARGE SCALE GENOMIC DNA]</scope>
    <source>
        <strain evidence="4 5">Nm 57</strain>
    </source>
</reference>
<keyword evidence="5" id="KW-1185">Reference proteome</keyword>
<dbReference type="EMBL" id="QICQ01000015">
    <property type="protein sequence ID" value="PXV80610.1"/>
    <property type="molecule type" value="Genomic_DNA"/>
</dbReference>
<dbReference type="InterPro" id="IPR002692">
    <property type="entry name" value="S45"/>
</dbReference>
<dbReference type="Proteomes" id="UP000247780">
    <property type="component" value="Unassembled WGS sequence"/>
</dbReference>
<comment type="caution">
    <text evidence="4">The sequence shown here is derived from an EMBL/GenBank/DDBJ whole genome shotgun (WGS) entry which is preliminary data.</text>
</comment>
<dbReference type="Pfam" id="PF01804">
    <property type="entry name" value="Penicil_amidase"/>
    <property type="match status" value="1"/>
</dbReference>
<dbReference type="Gene3D" id="1.10.439.10">
    <property type="entry name" value="Penicillin Amidohydrolase, domain 1"/>
    <property type="match status" value="1"/>
</dbReference>
<keyword evidence="2" id="KW-0378">Hydrolase</keyword>
<accession>A0ABX5M9U0</accession>
<evidence type="ECO:0000313" key="5">
    <source>
        <dbReference type="Proteomes" id="UP000247780"/>
    </source>
</evidence>
<evidence type="ECO:0000313" key="4">
    <source>
        <dbReference type="EMBL" id="PXV80610.1"/>
    </source>
</evidence>
<dbReference type="InterPro" id="IPR029055">
    <property type="entry name" value="Ntn_hydrolases_N"/>
</dbReference>
<protein>
    <submittedName>
        <fullName evidence="4">Penicillin amidase</fullName>
    </submittedName>
</protein>
<keyword evidence="3" id="KW-0865">Zymogen</keyword>
<dbReference type="PIRSF" id="PIRSF001227">
    <property type="entry name" value="Pen_acylase"/>
    <property type="match status" value="1"/>
</dbReference>
<dbReference type="InterPro" id="IPR023343">
    <property type="entry name" value="Penicillin_amidase_dom1"/>
</dbReference>
<dbReference type="InterPro" id="IPR043147">
    <property type="entry name" value="Penicillin_amidase_A-knob"/>
</dbReference>
<dbReference type="Gene3D" id="1.10.1400.10">
    <property type="match status" value="1"/>
</dbReference>